<keyword evidence="10" id="KW-1185">Reference proteome</keyword>
<evidence type="ECO:0000256" key="3">
    <source>
        <dbReference type="ARBA" id="ARBA00022723"/>
    </source>
</evidence>
<feature type="chain" id="PRO_5012297730" evidence="8">
    <location>
        <begin position="23"/>
        <end position="149"/>
    </location>
</feature>
<evidence type="ECO:0000313" key="10">
    <source>
        <dbReference type="Proteomes" id="UP000185678"/>
    </source>
</evidence>
<dbReference type="PROSITE" id="PS51009">
    <property type="entry name" value="CYTCII"/>
    <property type="match status" value="1"/>
</dbReference>
<feature type="signal peptide" evidence="8">
    <location>
        <begin position="1"/>
        <end position="22"/>
    </location>
</feature>
<evidence type="ECO:0000256" key="8">
    <source>
        <dbReference type="SAM" id="SignalP"/>
    </source>
</evidence>
<keyword evidence="2 7" id="KW-0349">Heme</keyword>
<dbReference type="GO" id="GO:0020037">
    <property type="term" value="F:heme binding"/>
    <property type="evidence" value="ECO:0007669"/>
    <property type="project" value="InterPro"/>
</dbReference>
<evidence type="ECO:0000256" key="4">
    <source>
        <dbReference type="ARBA" id="ARBA00022982"/>
    </source>
</evidence>
<dbReference type="PIRSF" id="PIRSF000027">
    <property type="entry name" value="Cytc_c_prime"/>
    <property type="match status" value="1"/>
</dbReference>
<dbReference type="Proteomes" id="UP000185678">
    <property type="component" value="Unassembled WGS sequence"/>
</dbReference>
<comment type="PTM">
    <text evidence="7">Binds 1 heme group per subunit.</text>
</comment>
<dbReference type="GO" id="GO:0042597">
    <property type="term" value="C:periplasmic space"/>
    <property type="evidence" value="ECO:0007669"/>
    <property type="project" value="InterPro"/>
</dbReference>
<dbReference type="RefSeq" id="WP_076398351.1">
    <property type="nucleotide sequence ID" value="NZ_FTOA01000001.1"/>
</dbReference>
<gene>
    <name evidence="9" type="ORF">SAMN05421779_101354</name>
</gene>
<keyword evidence="5 6" id="KW-0408">Iron</keyword>
<dbReference type="InterPro" id="IPR012127">
    <property type="entry name" value="Cyt_c_prime"/>
</dbReference>
<keyword evidence="8" id="KW-0732">Signal</keyword>
<dbReference type="STRING" id="80876.SAMN05421779_101354"/>
<evidence type="ECO:0000256" key="1">
    <source>
        <dbReference type="ARBA" id="ARBA00022448"/>
    </source>
</evidence>
<evidence type="ECO:0000256" key="7">
    <source>
        <dbReference type="PIRSR" id="PIRSR000027-2"/>
    </source>
</evidence>
<evidence type="ECO:0000256" key="5">
    <source>
        <dbReference type="ARBA" id="ARBA00023004"/>
    </source>
</evidence>
<dbReference type="AlphaFoldDB" id="A0A1N7IMG1"/>
<feature type="binding site" description="axial binding residue" evidence="6">
    <location>
        <position position="142"/>
    </location>
    <ligand>
        <name>heme c</name>
        <dbReference type="ChEBI" id="CHEBI:61717"/>
    </ligand>
    <ligandPart>
        <name>Fe</name>
        <dbReference type="ChEBI" id="CHEBI:18248"/>
    </ligandPart>
</feature>
<accession>A0A1N7IMG1</accession>
<dbReference type="SUPFAM" id="SSF47175">
    <property type="entry name" value="Cytochromes"/>
    <property type="match status" value="1"/>
</dbReference>
<evidence type="ECO:0000256" key="2">
    <source>
        <dbReference type="ARBA" id="ARBA00022617"/>
    </source>
</evidence>
<feature type="binding site" description="covalent" evidence="7">
    <location>
        <position position="138"/>
    </location>
    <ligand>
        <name>heme c</name>
        <dbReference type="ChEBI" id="CHEBI:61717"/>
    </ligand>
</feature>
<keyword evidence="4" id="KW-0249">Electron transport</keyword>
<dbReference type="Gene3D" id="1.20.120.10">
    <property type="entry name" value="Cytochrome c/b562"/>
    <property type="match status" value="1"/>
</dbReference>
<reference evidence="9 10" key="1">
    <citation type="submission" date="2017-01" db="EMBL/GenBank/DDBJ databases">
        <authorList>
            <person name="Mah S.A."/>
            <person name="Swanson W.J."/>
            <person name="Moy G.W."/>
            <person name="Vacquier V.D."/>
        </authorList>
    </citation>
    <scope>NUCLEOTIDE SEQUENCE [LARGE SCALE GENOMIC DNA]</scope>
    <source>
        <strain evidence="9 10">DSM 11589</strain>
    </source>
</reference>
<sequence length="149" mass="15664">MKSLPAIALGLVLAVMPFASHAHEHATGVVKERMDTMKAMSDAMKALRPLMDQPQIDAAKALPLAEKVRDLSGRTASLFPAGSDGGTSEALPDVWRKPDDFADAARNSTTQAAALVEAIKAGDSAASLKAFARTAKSCKDCHGDFKKAD</sequence>
<dbReference type="InterPro" id="IPR010980">
    <property type="entry name" value="Cyt_c/b562"/>
</dbReference>
<proteinExistence type="predicted"/>
<evidence type="ECO:0000256" key="6">
    <source>
        <dbReference type="PIRSR" id="PIRSR000027-1"/>
    </source>
</evidence>
<organism evidence="9 10">
    <name type="scientific">Insolitispirillum peregrinum</name>
    <dbReference type="NCBI Taxonomy" id="80876"/>
    <lineage>
        <taxon>Bacteria</taxon>
        <taxon>Pseudomonadati</taxon>
        <taxon>Pseudomonadota</taxon>
        <taxon>Alphaproteobacteria</taxon>
        <taxon>Rhodospirillales</taxon>
        <taxon>Novispirillaceae</taxon>
        <taxon>Insolitispirillum</taxon>
    </lineage>
</organism>
<protein>
    <submittedName>
        <fullName evidence="9">Cytochrome c556</fullName>
    </submittedName>
</protein>
<dbReference type="InterPro" id="IPR002321">
    <property type="entry name" value="Cyt_c_II"/>
</dbReference>
<dbReference type="OrthoDB" id="8115790at2"/>
<dbReference type="GO" id="GO:0009055">
    <property type="term" value="F:electron transfer activity"/>
    <property type="evidence" value="ECO:0007669"/>
    <property type="project" value="InterPro"/>
</dbReference>
<keyword evidence="1" id="KW-0813">Transport</keyword>
<name>A0A1N7IMG1_9PROT</name>
<keyword evidence="3 6" id="KW-0479">Metal-binding</keyword>
<dbReference type="EMBL" id="FTOA01000001">
    <property type="protein sequence ID" value="SIS38242.1"/>
    <property type="molecule type" value="Genomic_DNA"/>
</dbReference>
<dbReference type="GO" id="GO:0005506">
    <property type="term" value="F:iron ion binding"/>
    <property type="evidence" value="ECO:0007669"/>
    <property type="project" value="InterPro"/>
</dbReference>
<dbReference type="Pfam" id="PF01322">
    <property type="entry name" value="Cytochrom_C_2"/>
    <property type="match status" value="1"/>
</dbReference>
<evidence type="ECO:0000313" key="9">
    <source>
        <dbReference type="EMBL" id="SIS38242.1"/>
    </source>
</evidence>
<dbReference type="GO" id="GO:0022900">
    <property type="term" value="P:electron transport chain"/>
    <property type="evidence" value="ECO:0007669"/>
    <property type="project" value="InterPro"/>
</dbReference>
<feature type="binding site" description="covalent" evidence="7">
    <location>
        <position position="141"/>
    </location>
    <ligand>
        <name>heme c</name>
        <dbReference type="ChEBI" id="CHEBI:61717"/>
    </ligand>
</feature>